<feature type="compositionally biased region" description="Pro residues" evidence="1">
    <location>
        <begin position="7"/>
        <end position="31"/>
    </location>
</feature>
<evidence type="ECO:0000256" key="1">
    <source>
        <dbReference type="SAM" id="MobiDB-lite"/>
    </source>
</evidence>
<dbReference type="Proteomes" id="UP001438707">
    <property type="component" value="Unassembled WGS sequence"/>
</dbReference>
<feature type="region of interest" description="Disordered" evidence="1">
    <location>
        <begin position="1"/>
        <end position="34"/>
    </location>
</feature>
<evidence type="ECO:0000313" key="2">
    <source>
        <dbReference type="EMBL" id="KAK9832199.1"/>
    </source>
</evidence>
<sequence length="189" mass="21213">MRAPQIPRAPPSLPPPPPQGAEDLPPPPPVPEWLQEQAYKGPLSRRDLLLVGGTAAGLVGFKFWQGKDNDNEPEVGNRAGLPAVEMPSGRRESNNSLRPSSSTAKRRGPLLNWLDGRLYVESKDGAVFSVLSTQEPGYVVLHSQQTDRWYSLPVELDAQVNTQDRSLMTMLFREDWESMMREFKVKPRR</sequence>
<dbReference type="EMBL" id="JALJOS010000012">
    <property type="protein sequence ID" value="KAK9832199.1"/>
    <property type="molecule type" value="Genomic_DNA"/>
</dbReference>
<feature type="compositionally biased region" description="Polar residues" evidence="1">
    <location>
        <begin position="94"/>
        <end position="103"/>
    </location>
</feature>
<gene>
    <name evidence="2" type="ORF">WJX74_002603</name>
</gene>
<comment type="caution">
    <text evidence="2">The sequence shown here is derived from an EMBL/GenBank/DDBJ whole genome shotgun (WGS) entry which is preliminary data.</text>
</comment>
<protein>
    <submittedName>
        <fullName evidence="2">Uncharacterized protein</fullName>
    </submittedName>
</protein>
<keyword evidence="3" id="KW-1185">Reference proteome</keyword>
<accession>A0AAW1RF30</accession>
<reference evidence="2 3" key="1">
    <citation type="journal article" date="2024" name="Nat. Commun.">
        <title>Phylogenomics reveals the evolutionary origins of lichenization in chlorophyte algae.</title>
        <authorList>
            <person name="Puginier C."/>
            <person name="Libourel C."/>
            <person name="Otte J."/>
            <person name="Skaloud P."/>
            <person name="Haon M."/>
            <person name="Grisel S."/>
            <person name="Petersen M."/>
            <person name="Berrin J.G."/>
            <person name="Delaux P.M."/>
            <person name="Dal Grande F."/>
            <person name="Keller J."/>
        </authorList>
    </citation>
    <scope>NUCLEOTIDE SEQUENCE [LARGE SCALE GENOMIC DNA]</scope>
    <source>
        <strain evidence="2 3">SAG 2145</strain>
    </source>
</reference>
<feature type="region of interest" description="Disordered" evidence="1">
    <location>
        <begin position="64"/>
        <end position="106"/>
    </location>
</feature>
<evidence type="ECO:0000313" key="3">
    <source>
        <dbReference type="Proteomes" id="UP001438707"/>
    </source>
</evidence>
<name>A0AAW1RF30_9CHLO</name>
<organism evidence="2 3">
    <name type="scientific">Apatococcus lobatus</name>
    <dbReference type="NCBI Taxonomy" id="904363"/>
    <lineage>
        <taxon>Eukaryota</taxon>
        <taxon>Viridiplantae</taxon>
        <taxon>Chlorophyta</taxon>
        <taxon>core chlorophytes</taxon>
        <taxon>Trebouxiophyceae</taxon>
        <taxon>Chlorellales</taxon>
        <taxon>Chlorellaceae</taxon>
        <taxon>Apatococcus</taxon>
    </lineage>
</organism>
<proteinExistence type="predicted"/>
<dbReference type="AlphaFoldDB" id="A0AAW1RF30"/>